<dbReference type="InterPro" id="IPR006977">
    <property type="entry name" value="Yip1_dom"/>
</dbReference>
<evidence type="ECO:0000256" key="4">
    <source>
        <dbReference type="ARBA" id="ARBA00022989"/>
    </source>
</evidence>
<evidence type="ECO:0000313" key="9">
    <source>
        <dbReference type="EMBL" id="CCX16232.1"/>
    </source>
</evidence>
<feature type="compositionally biased region" description="Polar residues" evidence="7">
    <location>
        <begin position="1"/>
        <end position="12"/>
    </location>
</feature>
<dbReference type="OrthoDB" id="411251at2759"/>
<feature type="transmembrane region" description="Helical" evidence="6">
    <location>
        <begin position="133"/>
        <end position="152"/>
    </location>
</feature>
<dbReference type="PANTHER" id="PTHR21236:SF1">
    <property type="entry name" value="PROTEIN YIPF6"/>
    <property type="match status" value="1"/>
</dbReference>
<dbReference type="STRING" id="1076935.U4LA22"/>
<dbReference type="eggNOG" id="KOG2946">
    <property type="taxonomic scope" value="Eukaryota"/>
</dbReference>
<name>U4LA22_PYROM</name>
<feature type="transmembrane region" description="Helical" evidence="6">
    <location>
        <begin position="220"/>
        <end position="242"/>
    </location>
</feature>
<feature type="region of interest" description="Disordered" evidence="7">
    <location>
        <begin position="1"/>
        <end position="57"/>
    </location>
</feature>
<evidence type="ECO:0000313" key="10">
    <source>
        <dbReference type="Proteomes" id="UP000018144"/>
    </source>
</evidence>
<evidence type="ECO:0000256" key="1">
    <source>
        <dbReference type="ARBA" id="ARBA00004141"/>
    </source>
</evidence>
<protein>
    <recommendedName>
        <fullName evidence="6">Protein YIP</fullName>
    </recommendedName>
</protein>
<feature type="transmembrane region" description="Helical" evidence="6">
    <location>
        <begin position="248"/>
        <end position="266"/>
    </location>
</feature>
<feature type="compositionally biased region" description="Polar residues" evidence="7">
    <location>
        <begin position="39"/>
        <end position="52"/>
    </location>
</feature>
<dbReference type="InterPro" id="IPR045231">
    <property type="entry name" value="Yip1/4-like"/>
</dbReference>
<dbReference type="GO" id="GO:0000139">
    <property type="term" value="C:Golgi membrane"/>
    <property type="evidence" value="ECO:0007669"/>
    <property type="project" value="UniProtKB-SubCell"/>
</dbReference>
<comment type="subcellular location">
    <subcellularLocation>
        <location evidence="6">Golgi apparatus membrane</location>
        <topology evidence="6">Multi-pass membrane protein</topology>
    </subcellularLocation>
    <subcellularLocation>
        <location evidence="1">Membrane</location>
        <topology evidence="1">Multi-pass membrane protein</topology>
    </subcellularLocation>
</comment>
<feature type="domain" description="Yip1" evidence="8">
    <location>
        <begin position="130"/>
        <end position="262"/>
    </location>
</feature>
<dbReference type="Pfam" id="PF04893">
    <property type="entry name" value="Yip1"/>
    <property type="match status" value="1"/>
</dbReference>
<dbReference type="PANTHER" id="PTHR21236">
    <property type="entry name" value="GOLGI MEMBRANE PROTEIN YIP1"/>
    <property type="match status" value="1"/>
</dbReference>
<dbReference type="OMA" id="VVTMQIK"/>
<dbReference type="AlphaFoldDB" id="U4LA22"/>
<feature type="transmembrane region" description="Helical" evidence="6">
    <location>
        <begin position="184"/>
        <end position="208"/>
    </location>
</feature>
<organism evidence="9 10">
    <name type="scientific">Pyronema omphalodes (strain CBS 100304)</name>
    <name type="common">Pyronema confluens</name>
    <dbReference type="NCBI Taxonomy" id="1076935"/>
    <lineage>
        <taxon>Eukaryota</taxon>
        <taxon>Fungi</taxon>
        <taxon>Dikarya</taxon>
        <taxon>Ascomycota</taxon>
        <taxon>Pezizomycotina</taxon>
        <taxon>Pezizomycetes</taxon>
        <taxon>Pezizales</taxon>
        <taxon>Pyronemataceae</taxon>
        <taxon>Pyronema</taxon>
    </lineage>
</organism>
<dbReference type="Proteomes" id="UP000018144">
    <property type="component" value="Unassembled WGS sequence"/>
</dbReference>
<reference evidence="9 10" key="1">
    <citation type="journal article" date="2013" name="PLoS Genet.">
        <title>The genome and development-dependent transcriptomes of Pyronema confluens: a window into fungal evolution.</title>
        <authorList>
            <person name="Traeger S."/>
            <person name="Altegoer F."/>
            <person name="Freitag M."/>
            <person name="Gabaldon T."/>
            <person name="Kempken F."/>
            <person name="Kumar A."/>
            <person name="Marcet-Houben M."/>
            <person name="Poggeler S."/>
            <person name="Stajich J.E."/>
            <person name="Nowrousian M."/>
        </authorList>
    </citation>
    <scope>NUCLEOTIDE SEQUENCE [LARGE SCALE GENOMIC DNA]</scope>
    <source>
        <strain evidence="10">CBS 100304</strain>
        <tissue evidence="9">Vegetative mycelium</tissue>
    </source>
</reference>
<evidence type="ECO:0000256" key="3">
    <source>
        <dbReference type="ARBA" id="ARBA00022692"/>
    </source>
</evidence>
<feature type="transmembrane region" description="Helical" evidence="6">
    <location>
        <begin position="159"/>
        <end position="178"/>
    </location>
</feature>
<feature type="compositionally biased region" description="Acidic residues" evidence="7">
    <location>
        <begin position="19"/>
        <end position="35"/>
    </location>
</feature>
<evidence type="ECO:0000256" key="5">
    <source>
        <dbReference type="ARBA" id="ARBA00023136"/>
    </source>
</evidence>
<evidence type="ECO:0000259" key="8">
    <source>
        <dbReference type="Pfam" id="PF04893"/>
    </source>
</evidence>
<dbReference type="GO" id="GO:0006888">
    <property type="term" value="P:endoplasmic reticulum to Golgi vesicle-mediated transport"/>
    <property type="evidence" value="ECO:0007669"/>
    <property type="project" value="InterPro"/>
</dbReference>
<gene>
    <name evidence="9" type="ORF">PCON_02828</name>
</gene>
<comment type="similarity">
    <text evidence="2 6">Belongs to the YIP1 family.</text>
</comment>
<evidence type="ECO:0000256" key="6">
    <source>
        <dbReference type="RuleBase" id="RU361264"/>
    </source>
</evidence>
<proteinExistence type="inferred from homology"/>
<keyword evidence="4 6" id="KW-1133">Transmembrane helix</keyword>
<keyword evidence="10" id="KW-1185">Reference proteome</keyword>
<keyword evidence="3 6" id="KW-0812">Transmembrane</keyword>
<keyword evidence="5 6" id="KW-0472">Membrane</keyword>
<accession>U4LA22</accession>
<sequence>MAASSSAAQNPYESRIDADVIDPDDLDINDLDDPLDLPTSASAPLNPSSRLTSAIPGEDRRATLNTLDESVWDTLSRDIRAVWKKMQAVLWPRYTWTKWPSADDIVSNNANGIEGGQGGMGTSLQGGLGEWDLWGPLLACLSLATLLSICAAPSQKEAVFAGVFAMVWVGEAVVTLQIRLLGGVISFFQSVSIIGYTLFPVVVCAFLSAFRVHAIIRVPVYSICFLWSLAAGVSILGGSGVIKNRVALAVFPMAIFYFGLVCLCLIS</sequence>
<dbReference type="GO" id="GO:0005802">
    <property type="term" value="C:trans-Golgi network"/>
    <property type="evidence" value="ECO:0007669"/>
    <property type="project" value="TreeGrafter"/>
</dbReference>
<dbReference type="EMBL" id="HF936373">
    <property type="protein sequence ID" value="CCX16232.1"/>
    <property type="molecule type" value="Genomic_DNA"/>
</dbReference>
<evidence type="ECO:0000256" key="2">
    <source>
        <dbReference type="ARBA" id="ARBA00010596"/>
    </source>
</evidence>
<evidence type="ECO:0000256" key="7">
    <source>
        <dbReference type="SAM" id="MobiDB-lite"/>
    </source>
</evidence>